<dbReference type="Proteomes" id="UP000189810">
    <property type="component" value="Chromosome I"/>
</dbReference>
<dbReference type="AlphaFoldDB" id="A0A1M6S5A8"/>
<accession>A0A1M6S5A8</accession>
<dbReference type="NCBIfam" id="TIGR03718">
    <property type="entry name" value="R_switched_Alx"/>
    <property type="match status" value="1"/>
</dbReference>
<gene>
    <name evidence="7" type="ORF">SAMN05444391_0878</name>
</gene>
<evidence type="ECO:0000256" key="2">
    <source>
        <dbReference type="ARBA" id="ARBA00007511"/>
    </source>
</evidence>
<dbReference type="STRING" id="381751.SAMN05444391_0878"/>
<feature type="transmembrane region" description="Helical" evidence="6">
    <location>
        <begin position="280"/>
        <end position="302"/>
    </location>
</feature>
<keyword evidence="3 6" id="KW-0812">Transmembrane</keyword>
<dbReference type="Pfam" id="PF03741">
    <property type="entry name" value="TerC"/>
    <property type="match status" value="1"/>
</dbReference>
<evidence type="ECO:0000256" key="6">
    <source>
        <dbReference type="SAM" id="Phobius"/>
    </source>
</evidence>
<reference evidence="7 8" key="1">
    <citation type="submission" date="2016-11" db="EMBL/GenBank/DDBJ databases">
        <authorList>
            <person name="Jaros S."/>
            <person name="Januszkiewicz K."/>
            <person name="Wedrychowicz H."/>
        </authorList>
    </citation>
    <scope>NUCLEOTIDE SEQUENCE [LARGE SCALE GENOMIC DNA]</scope>
    <source>
        <strain evidence="7 8">DSM 19557</strain>
    </source>
</reference>
<feature type="transmembrane region" description="Helical" evidence="6">
    <location>
        <begin position="256"/>
        <end position="274"/>
    </location>
</feature>
<feature type="transmembrane region" description="Helical" evidence="6">
    <location>
        <begin position="197"/>
        <end position="221"/>
    </location>
</feature>
<proteinExistence type="inferred from homology"/>
<evidence type="ECO:0000313" key="7">
    <source>
        <dbReference type="EMBL" id="SHK39697.1"/>
    </source>
</evidence>
<dbReference type="RefSeq" id="WP_231967078.1">
    <property type="nucleotide sequence ID" value="NZ_LT670846.1"/>
</dbReference>
<comment type="similarity">
    <text evidence="2">Belongs to the TerC family.</text>
</comment>
<feature type="transmembrane region" description="Helical" evidence="6">
    <location>
        <begin position="106"/>
        <end position="128"/>
    </location>
</feature>
<feature type="transmembrane region" description="Helical" evidence="6">
    <location>
        <begin position="81"/>
        <end position="99"/>
    </location>
</feature>
<feature type="transmembrane region" description="Helical" evidence="6">
    <location>
        <begin position="41"/>
        <end position="61"/>
    </location>
</feature>
<dbReference type="InterPro" id="IPR005496">
    <property type="entry name" value="Integral_membrane_TerC"/>
</dbReference>
<keyword evidence="8" id="KW-1185">Reference proteome</keyword>
<name>A0A1M6S5A8_9AQUI</name>
<feature type="transmembrane region" description="Helical" evidence="6">
    <location>
        <begin position="227"/>
        <end position="244"/>
    </location>
</feature>
<keyword evidence="4 6" id="KW-1133">Transmembrane helix</keyword>
<comment type="subcellular location">
    <subcellularLocation>
        <location evidence="1">Membrane</location>
        <topology evidence="1">Multi-pass membrane protein</topology>
    </subcellularLocation>
</comment>
<organism evidence="7 8">
    <name type="scientific">Thermocrinis minervae</name>
    <dbReference type="NCBI Taxonomy" id="381751"/>
    <lineage>
        <taxon>Bacteria</taxon>
        <taxon>Pseudomonadati</taxon>
        <taxon>Aquificota</taxon>
        <taxon>Aquificia</taxon>
        <taxon>Aquificales</taxon>
        <taxon>Aquificaceae</taxon>
        <taxon>Thermocrinis</taxon>
    </lineage>
</organism>
<feature type="transmembrane region" description="Helical" evidence="6">
    <location>
        <begin position="134"/>
        <end position="152"/>
    </location>
</feature>
<dbReference type="PANTHER" id="PTHR30238:SF0">
    <property type="entry name" value="THYLAKOID MEMBRANE PROTEIN TERC, CHLOROPLASTIC"/>
    <property type="match status" value="1"/>
</dbReference>
<evidence type="ECO:0000256" key="1">
    <source>
        <dbReference type="ARBA" id="ARBA00004141"/>
    </source>
</evidence>
<feature type="transmembrane region" description="Helical" evidence="6">
    <location>
        <begin position="12"/>
        <end position="29"/>
    </location>
</feature>
<sequence>MNWPAEMEINWLVFGAVVFIALFLDLFVFHRTPHKISIKESLLFSLFWFTLGVAFGGYVYYTKGLDRTVEYFTAYLLEKSLSLDNIFVFILIFSYFKIPEEYRHKVLFWGVLGAIVTRFIFIFTGLWLVEKINWIVYAFGLILIASAVKILTMEDKEFHPENTLAYRIASNLFPMKPSVESGSFFIREGRKVYATPLFLALMFVESSDIMFAIDSVPAVIAVSRDPFVVYTSNIFAILGLRALYFAASTILPLFHYIHYGLAFVLAFIGFKMLVSNFYHIPPYVSLLLIISVLAISMIASIVSKKGNG</sequence>
<evidence type="ECO:0000256" key="3">
    <source>
        <dbReference type="ARBA" id="ARBA00022692"/>
    </source>
</evidence>
<evidence type="ECO:0000313" key="8">
    <source>
        <dbReference type="Proteomes" id="UP000189810"/>
    </source>
</evidence>
<dbReference type="InterPro" id="IPR022369">
    <property type="entry name" value="Integral_membrane_TerC_rswitch"/>
</dbReference>
<dbReference type="GO" id="GO:0016020">
    <property type="term" value="C:membrane"/>
    <property type="evidence" value="ECO:0007669"/>
    <property type="project" value="UniProtKB-SubCell"/>
</dbReference>
<dbReference type="EMBL" id="LT670846">
    <property type="protein sequence ID" value="SHK39697.1"/>
    <property type="molecule type" value="Genomic_DNA"/>
</dbReference>
<evidence type="ECO:0000256" key="5">
    <source>
        <dbReference type="ARBA" id="ARBA00023136"/>
    </source>
</evidence>
<keyword evidence="5 6" id="KW-0472">Membrane</keyword>
<dbReference type="PANTHER" id="PTHR30238">
    <property type="entry name" value="MEMBRANE BOUND PREDICTED REDOX MODULATOR"/>
    <property type="match status" value="1"/>
</dbReference>
<evidence type="ECO:0000256" key="4">
    <source>
        <dbReference type="ARBA" id="ARBA00022989"/>
    </source>
</evidence>
<protein>
    <submittedName>
        <fullName evidence="7">Tellurite resistance protein TerC</fullName>
    </submittedName>
</protein>